<evidence type="ECO:0008006" key="5">
    <source>
        <dbReference type="Google" id="ProtNLM"/>
    </source>
</evidence>
<name>A0A7X5BSZ9_9BACT</name>
<dbReference type="NCBIfam" id="NF047640">
    <property type="entry name" value="gliding_AgmC_N"/>
    <property type="match status" value="1"/>
</dbReference>
<proteinExistence type="predicted"/>
<dbReference type="RefSeq" id="WP_139921812.1">
    <property type="nucleotide sequence ID" value="NZ_JAAAPK010000005.1"/>
</dbReference>
<reference evidence="3 4" key="1">
    <citation type="submission" date="2020-01" db="EMBL/GenBank/DDBJ databases">
        <title>The draft genome sequence of Corallococcus exiguus DSM 14696.</title>
        <authorList>
            <person name="Zhang X."/>
            <person name="Zhu H."/>
        </authorList>
    </citation>
    <scope>NUCLEOTIDE SEQUENCE [LARGE SCALE GENOMIC DNA]</scope>
    <source>
        <strain evidence="3 4">DSM 14696</strain>
    </source>
</reference>
<sequence>MRITLALIVGLLLAQVARAEPDSFDLGTGRDGLLNLVAGQGLALDAHAPLGKSVAAGGQELVVSGLKLSAGDLVMIHESTGLSSAADVGNTKPVTLTGTVSLGRWELARLEKVSSSTPALLTLTAPLRYAYATGRAQVVRVAEYSDVIIPEGARLTVSPWNGKSGGILAMLVSGKVANEGRIDADGLGYLGGVFRTDAAGLVGCTELELEHGKGGSARGEGVAGTVSRTGIATGRGNLANGGGGGNCTAAGGGGGGHGGVGGIGGRTASADGARDQGGLGGAALSYSVFERFTFGGGGGAGQGSDAAGSNGAAGGGIVFIRSTAFEGKGIYSASGSTAGASSGNDGAGGGGAGGAVVLRAVDIVNCGGVEARGGAGGNTQLDKQPFGPGGGGAGGRILLEGKTLACVPNASAGSAGVSAYPGAGSYGAGPATTTSDAGTPDGGSGTSTGTVQEVSQPFQVPVTPVITAPEAGEASTTTRPRFEGTAGTNGPVVHIVVDGREIGAAVPGADGRFTYDPTTPLSAGAHDVIAWAESLGVASKPSTPVRFSTPAVVLADGGVVQMAVLVVPSNGDTVGRTPLFAGTALNGASVGVVIDDGPDNIVPLDLLGRFRYQVPDSAPLSVGAHKVTVHSHNEAGDDGPYSDVVGFEVVVAGSDGGTDGGSDAGPVDPATPMVLVPEEGSTVDPTFMFVGVALPGTSVRLELDGTALATATADDEGVFRHVLTADKALATGAHKVVAQVVTPQGEAGLRSPEVGFQVRGPTDLDVGCGCGSAPAGMISLWALVGLGALVRRRRARS</sequence>
<comment type="caution">
    <text evidence="3">The sequence shown here is derived from an EMBL/GenBank/DDBJ whole genome shotgun (WGS) entry which is preliminary data.</text>
</comment>
<evidence type="ECO:0000313" key="4">
    <source>
        <dbReference type="Proteomes" id="UP000537825"/>
    </source>
</evidence>
<gene>
    <name evidence="3" type="ORF">GTZ93_23090</name>
</gene>
<dbReference type="InterPro" id="IPR017756">
    <property type="entry name" value="TM_Gly-Cys-Arg_CS"/>
</dbReference>
<feature type="signal peptide" evidence="2">
    <location>
        <begin position="1"/>
        <end position="19"/>
    </location>
</feature>
<accession>A0A7X5BSZ9</accession>
<evidence type="ECO:0000256" key="1">
    <source>
        <dbReference type="SAM" id="MobiDB-lite"/>
    </source>
</evidence>
<keyword evidence="2" id="KW-0732">Signal</keyword>
<dbReference type="InterPro" id="IPR013783">
    <property type="entry name" value="Ig-like_fold"/>
</dbReference>
<protein>
    <recommendedName>
        <fullName evidence="5">Hemagglutinin</fullName>
    </recommendedName>
</protein>
<organism evidence="3 4">
    <name type="scientific">Corallococcus exiguus</name>
    <dbReference type="NCBI Taxonomy" id="83462"/>
    <lineage>
        <taxon>Bacteria</taxon>
        <taxon>Pseudomonadati</taxon>
        <taxon>Myxococcota</taxon>
        <taxon>Myxococcia</taxon>
        <taxon>Myxococcales</taxon>
        <taxon>Cystobacterineae</taxon>
        <taxon>Myxococcaceae</taxon>
        <taxon>Corallococcus</taxon>
    </lineage>
</organism>
<feature type="chain" id="PRO_5030693403" description="Hemagglutinin" evidence="2">
    <location>
        <begin position="20"/>
        <end position="797"/>
    </location>
</feature>
<feature type="region of interest" description="Disordered" evidence="1">
    <location>
        <begin position="374"/>
        <end position="394"/>
    </location>
</feature>
<dbReference type="EMBL" id="JAAAPK010000005">
    <property type="protein sequence ID" value="NBC42690.1"/>
    <property type="molecule type" value="Genomic_DNA"/>
</dbReference>
<dbReference type="InterPro" id="IPR058184">
    <property type="entry name" value="AgmC-like_N"/>
</dbReference>
<evidence type="ECO:0000313" key="3">
    <source>
        <dbReference type="EMBL" id="NBC42690.1"/>
    </source>
</evidence>
<feature type="region of interest" description="Disordered" evidence="1">
    <location>
        <begin position="431"/>
        <end position="455"/>
    </location>
</feature>
<dbReference type="AlphaFoldDB" id="A0A7X5BSZ9"/>
<dbReference type="Proteomes" id="UP000537825">
    <property type="component" value="Unassembled WGS sequence"/>
</dbReference>
<evidence type="ECO:0000256" key="2">
    <source>
        <dbReference type="SAM" id="SignalP"/>
    </source>
</evidence>
<dbReference type="NCBIfam" id="TIGR03382">
    <property type="entry name" value="GC_trans_RRR"/>
    <property type="match status" value="1"/>
</dbReference>
<keyword evidence="4" id="KW-1185">Reference proteome</keyword>
<dbReference type="Gene3D" id="2.60.40.10">
    <property type="entry name" value="Immunoglobulins"/>
    <property type="match status" value="1"/>
</dbReference>